<dbReference type="GO" id="GO:0015627">
    <property type="term" value="C:type II protein secretion system complex"/>
    <property type="evidence" value="ECO:0007669"/>
    <property type="project" value="InterPro"/>
</dbReference>
<dbReference type="SUPFAM" id="SSF54523">
    <property type="entry name" value="Pili subunits"/>
    <property type="match status" value="1"/>
</dbReference>
<evidence type="ECO:0000256" key="1">
    <source>
        <dbReference type="ARBA" id="ARBA00022481"/>
    </source>
</evidence>
<dbReference type="Proteomes" id="UP000003688">
    <property type="component" value="Unassembled WGS sequence"/>
</dbReference>
<dbReference type="Pfam" id="PF07963">
    <property type="entry name" value="N_methyl"/>
    <property type="match status" value="1"/>
</dbReference>
<evidence type="ECO:0000313" key="2">
    <source>
        <dbReference type="EMBL" id="EEF61908.1"/>
    </source>
</evidence>
<dbReference type="RefSeq" id="WP_007414065.1">
    <property type="nucleotide sequence ID" value="NZ_ABOX02000007.1"/>
</dbReference>
<name>B9XE17_PEDPL</name>
<organism evidence="2 3">
    <name type="scientific">Pedosphaera parvula (strain Ellin514)</name>
    <dbReference type="NCBI Taxonomy" id="320771"/>
    <lineage>
        <taxon>Bacteria</taxon>
        <taxon>Pseudomonadati</taxon>
        <taxon>Verrucomicrobiota</taxon>
        <taxon>Pedosphaerae</taxon>
        <taxon>Pedosphaerales</taxon>
        <taxon>Pedosphaeraceae</taxon>
        <taxon>Pedosphaera</taxon>
    </lineage>
</organism>
<dbReference type="InterPro" id="IPR012902">
    <property type="entry name" value="N_methyl_site"/>
</dbReference>
<sequence length="233" mass="25173" precursor="true">MKSRGAKHCSQPKAFTLIELLVVIAIIVILAGLLLPALAKAKEKAYKINCMSNLKQFSYANQMYTDDNAGRLAGAAFQGVYGQYDSVTALKAGLLCPLATYLGQPVPSATVRTALVATCPASVIQSIRTTTPNPLFYGVSYRLSVKIINSPTETISNPFGYPWTSGNVNSQPDDPPHKLQEIANPATEWAMADVDAMNSVGGLYAPALPPKEVHGAGRNKVFFDWHVEFVKEQ</sequence>
<dbReference type="InterPro" id="IPR000983">
    <property type="entry name" value="Bac_GSPG_pilin"/>
</dbReference>
<dbReference type="GO" id="GO:0015628">
    <property type="term" value="P:protein secretion by the type II secretion system"/>
    <property type="evidence" value="ECO:0007669"/>
    <property type="project" value="InterPro"/>
</dbReference>
<proteinExistence type="predicted"/>
<evidence type="ECO:0008006" key="4">
    <source>
        <dbReference type="Google" id="ProtNLM"/>
    </source>
</evidence>
<accession>B9XE17</accession>
<dbReference type="PANTHER" id="PTHR30093">
    <property type="entry name" value="GENERAL SECRETION PATHWAY PROTEIN G"/>
    <property type="match status" value="1"/>
</dbReference>
<keyword evidence="3" id="KW-1185">Reference proteome</keyword>
<dbReference type="NCBIfam" id="TIGR02532">
    <property type="entry name" value="IV_pilin_GFxxxE"/>
    <property type="match status" value="1"/>
</dbReference>
<dbReference type="OrthoDB" id="199875at2"/>
<keyword evidence="1" id="KW-0488">Methylation</keyword>
<reference evidence="2 3" key="1">
    <citation type="journal article" date="2011" name="J. Bacteriol.">
        <title>Genome sequence of 'Pedosphaera parvula' Ellin514, an aerobic Verrucomicrobial isolate from pasture soil.</title>
        <authorList>
            <person name="Kant R."/>
            <person name="van Passel M.W."/>
            <person name="Sangwan P."/>
            <person name="Palva A."/>
            <person name="Lucas S."/>
            <person name="Copeland A."/>
            <person name="Lapidus A."/>
            <person name="Glavina Del Rio T."/>
            <person name="Dalin E."/>
            <person name="Tice H."/>
            <person name="Bruce D."/>
            <person name="Goodwin L."/>
            <person name="Pitluck S."/>
            <person name="Chertkov O."/>
            <person name="Larimer F.W."/>
            <person name="Land M.L."/>
            <person name="Hauser L."/>
            <person name="Brettin T.S."/>
            <person name="Detter J.C."/>
            <person name="Han S."/>
            <person name="de Vos W.M."/>
            <person name="Janssen P.H."/>
            <person name="Smidt H."/>
        </authorList>
    </citation>
    <scope>NUCLEOTIDE SEQUENCE [LARGE SCALE GENOMIC DNA]</scope>
    <source>
        <strain evidence="2 3">Ellin514</strain>
    </source>
</reference>
<comment type="caution">
    <text evidence="2">The sequence shown here is derived from an EMBL/GenBank/DDBJ whole genome shotgun (WGS) entry which is preliminary data.</text>
</comment>
<dbReference type="STRING" id="320771.Cflav_PD4571"/>
<dbReference type="PRINTS" id="PR00813">
    <property type="entry name" value="BCTERIALGSPG"/>
</dbReference>
<dbReference type="EMBL" id="ABOX02000007">
    <property type="protein sequence ID" value="EEF61908.1"/>
    <property type="molecule type" value="Genomic_DNA"/>
</dbReference>
<protein>
    <recommendedName>
        <fullName evidence="4">Type II secretory pathway pseudopilin PulG-like protein</fullName>
    </recommendedName>
</protein>
<evidence type="ECO:0000313" key="3">
    <source>
        <dbReference type="Proteomes" id="UP000003688"/>
    </source>
</evidence>
<dbReference type="PANTHER" id="PTHR30093:SF2">
    <property type="entry name" value="TYPE II SECRETION SYSTEM PROTEIN H"/>
    <property type="match status" value="1"/>
</dbReference>
<dbReference type="AlphaFoldDB" id="B9XE17"/>
<gene>
    <name evidence="2" type="ORF">Cflav_PD4571</name>
</gene>
<dbReference type="Gene3D" id="3.30.700.10">
    <property type="entry name" value="Glycoprotein, Type 4 Pilin"/>
    <property type="match status" value="1"/>
</dbReference>
<dbReference type="InterPro" id="IPR045584">
    <property type="entry name" value="Pilin-like"/>
</dbReference>